<dbReference type="Pfam" id="PF00651">
    <property type="entry name" value="BTB"/>
    <property type="match status" value="1"/>
</dbReference>
<feature type="compositionally biased region" description="Basic and acidic residues" evidence="1">
    <location>
        <begin position="105"/>
        <end position="115"/>
    </location>
</feature>
<dbReference type="OrthoDB" id="194443at2759"/>
<dbReference type="PANTHER" id="PTHR47843">
    <property type="entry name" value="BTB DOMAIN-CONTAINING PROTEIN-RELATED"/>
    <property type="match status" value="1"/>
</dbReference>
<feature type="region of interest" description="Disordered" evidence="1">
    <location>
        <begin position="105"/>
        <end position="144"/>
    </location>
</feature>
<dbReference type="InterPro" id="IPR011333">
    <property type="entry name" value="SKP1/BTB/POZ_sf"/>
</dbReference>
<comment type="caution">
    <text evidence="3">The sequence shown here is derived from an EMBL/GenBank/DDBJ whole genome shotgun (WGS) entry which is preliminary data.</text>
</comment>
<dbReference type="STRING" id="1231657.A0A1Y2A0R9"/>
<accession>A0A1Y2A0R9</accession>
<dbReference type="InterPro" id="IPR000210">
    <property type="entry name" value="BTB/POZ_dom"/>
</dbReference>
<evidence type="ECO:0000256" key="1">
    <source>
        <dbReference type="SAM" id="MobiDB-lite"/>
    </source>
</evidence>
<dbReference type="SUPFAM" id="SSF54695">
    <property type="entry name" value="POZ domain"/>
    <property type="match status" value="1"/>
</dbReference>
<dbReference type="PANTHER" id="PTHR47843:SF2">
    <property type="entry name" value="BTB DOMAIN-CONTAINING PROTEIN"/>
    <property type="match status" value="1"/>
</dbReference>
<evidence type="ECO:0000313" key="4">
    <source>
        <dbReference type="Proteomes" id="UP000193144"/>
    </source>
</evidence>
<gene>
    <name evidence="3" type="ORF">BCR34DRAFT_611716</name>
</gene>
<evidence type="ECO:0000259" key="2">
    <source>
        <dbReference type="PROSITE" id="PS50097"/>
    </source>
</evidence>
<dbReference type="Proteomes" id="UP000193144">
    <property type="component" value="Unassembled WGS sequence"/>
</dbReference>
<dbReference type="AlphaFoldDB" id="A0A1Y2A0R9"/>
<organism evidence="3 4">
    <name type="scientific">Clohesyomyces aquaticus</name>
    <dbReference type="NCBI Taxonomy" id="1231657"/>
    <lineage>
        <taxon>Eukaryota</taxon>
        <taxon>Fungi</taxon>
        <taxon>Dikarya</taxon>
        <taxon>Ascomycota</taxon>
        <taxon>Pezizomycotina</taxon>
        <taxon>Dothideomycetes</taxon>
        <taxon>Pleosporomycetidae</taxon>
        <taxon>Pleosporales</taxon>
        <taxon>Lindgomycetaceae</taxon>
        <taxon>Clohesyomyces</taxon>
    </lineage>
</organism>
<evidence type="ECO:0000313" key="3">
    <source>
        <dbReference type="EMBL" id="ORY16121.1"/>
    </source>
</evidence>
<feature type="domain" description="BTB" evidence="2">
    <location>
        <begin position="16"/>
        <end position="85"/>
    </location>
</feature>
<dbReference type="Gene3D" id="3.30.710.10">
    <property type="entry name" value="Potassium Channel Kv1.1, Chain A"/>
    <property type="match status" value="1"/>
</dbReference>
<protein>
    <recommendedName>
        <fullName evidence="2">BTB domain-containing protein</fullName>
    </recommendedName>
</protein>
<dbReference type="EMBL" id="MCFA01000020">
    <property type="protein sequence ID" value="ORY16121.1"/>
    <property type="molecule type" value="Genomic_DNA"/>
</dbReference>
<keyword evidence="4" id="KW-1185">Reference proteome</keyword>
<dbReference type="CDD" id="cd18186">
    <property type="entry name" value="BTB_POZ_ZBTB_KLHL-like"/>
    <property type="match status" value="1"/>
</dbReference>
<proteinExistence type="predicted"/>
<reference evidence="3 4" key="1">
    <citation type="submission" date="2016-07" db="EMBL/GenBank/DDBJ databases">
        <title>Pervasive Adenine N6-methylation of Active Genes in Fungi.</title>
        <authorList>
            <consortium name="DOE Joint Genome Institute"/>
            <person name="Mondo S.J."/>
            <person name="Dannebaum R.O."/>
            <person name="Kuo R.C."/>
            <person name="Labutti K."/>
            <person name="Haridas S."/>
            <person name="Kuo A."/>
            <person name="Salamov A."/>
            <person name="Ahrendt S.R."/>
            <person name="Lipzen A."/>
            <person name="Sullivan W."/>
            <person name="Andreopoulos W.B."/>
            <person name="Clum A."/>
            <person name="Lindquist E."/>
            <person name="Daum C."/>
            <person name="Ramamoorthy G.K."/>
            <person name="Gryganskyi A."/>
            <person name="Culley D."/>
            <person name="Magnuson J.K."/>
            <person name="James T.Y."/>
            <person name="O'Malley M.A."/>
            <person name="Stajich J.E."/>
            <person name="Spatafora J.W."/>
            <person name="Visel A."/>
            <person name="Grigoriev I.V."/>
        </authorList>
    </citation>
    <scope>NUCLEOTIDE SEQUENCE [LARGE SCALE GENOMIC DNA]</scope>
    <source>
        <strain evidence="3 4">CBS 115471</strain>
    </source>
</reference>
<name>A0A1Y2A0R9_9PLEO</name>
<sequence>MMVEEKPAIFPTMSLQSAQVVVGDNKVVFSVPQDLLCSHSSYFQKALGPRFLEGQAGRIELPEVSEATFKIFLQWLYGQMVRSATSMEWPVEKQIDPYSESICERHHDQKMKGEESENEPDEEESSCSTMEDFHERSPQQQELEANETKAIRKAYNLLVDSLLDLYIFADRYETRHLRNDIMTTLGDYDDKLQQYPGLEPVAKAFDNLPASSTFCQYLVMQNALCWDPDRDSEEFEGKLYKSLPPEFLFQVMIINTRRANSENCPETPFFDELNDRCTFHEHWDEGQKRRCRDRRKADEVFFRNILVACAATVG</sequence>
<feature type="compositionally biased region" description="Acidic residues" evidence="1">
    <location>
        <begin position="116"/>
        <end position="125"/>
    </location>
</feature>
<dbReference type="PROSITE" id="PS50097">
    <property type="entry name" value="BTB"/>
    <property type="match status" value="1"/>
</dbReference>